<evidence type="ECO:0000259" key="1">
    <source>
        <dbReference type="Pfam" id="PF13380"/>
    </source>
</evidence>
<dbReference type="InterPro" id="IPR003781">
    <property type="entry name" value="CoA-bd"/>
</dbReference>
<protein>
    <recommendedName>
        <fullName evidence="1">CoA-binding domain-containing protein</fullName>
    </recommendedName>
</protein>
<organism evidence="2 3">
    <name type="scientific">Peltaster fructicola</name>
    <dbReference type="NCBI Taxonomy" id="286661"/>
    <lineage>
        <taxon>Eukaryota</taxon>
        <taxon>Fungi</taxon>
        <taxon>Dikarya</taxon>
        <taxon>Ascomycota</taxon>
        <taxon>Pezizomycotina</taxon>
        <taxon>Dothideomycetes</taxon>
        <taxon>Dothideomycetes incertae sedis</taxon>
        <taxon>Peltaster</taxon>
    </lineage>
</organism>
<dbReference type="AlphaFoldDB" id="A0A6H0Y1Z5"/>
<dbReference type="Pfam" id="PF13380">
    <property type="entry name" value="CoA_binding_2"/>
    <property type="match status" value="1"/>
</dbReference>
<sequence length="164" mass="16803">MSANDSTTSMSAAARTFFSASTFAVAGASSNPAKFGHKIFAWYLAHDLTVVPLNPGSSTISVQSKAYDTVSSPQGLSHPKNTSLSIITPPAITAGLLKEAKEVGIKAVWLQPGSFGDSELAYALKEFPGAAVGGFAPGTRGGEGWCVLVDGDAAIKAAGQEQKL</sequence>
<keyword evidence="3" id="KW-1185">Reference proteome</keyword>
<name>A0A6H0Y1Z5_9PEZI</name>
<dbReference type="PANTHER" id="PTHR33303">
    <property type="entry name" value="CYTOPLASMIC PROTEIN-RELATED"/>
    <property type="match status" value="1"/>
</dbReference>
<dbReference type="InterPro" id="IPR036291">
    <property type="entry name" value="NAD(P)-bd_dom_sf"/>
</dbReference>
<evidence type="ECO:0000313" key="3">
    <source>
        <dbReference type="Proteomes" id="UP000503462"/>
    </source>
</evidence>
<dbReference type="Gene3D" id="3.40.50.720">
    <property type="entry name" value="NAD(P)-binding Rossmann-like Domain"/>
    <property type="match status" value="1"/>
</dbReference>
<dbReference type="SUPFAM" id="SSF51735">
    <property type="entry name" value="NAD(P)-binding Rossmann-fold domains"/>
    <property type="match status" value="1"/>
</dbReference>
<accession>A0A6H0Y1Z5</accession>
<dbReference type="OrthoDB" id="5138418at2759"/>
<feature type="domain" description="CoA-binding" evidence="1">
    <location>
        <begin position="22"/>
        <end position="123"/>
    </location>
</feature>
<dbReference type="EMBL" id="CP051142">
    <property type="protein sequence ID" value="QIX00951.1"/>
    <property type="molecule type" value="Genomic_DNA"/>
</dbReference>
<evidence type="ECO:0000313" key="2">
    <source>
        <dbReference type="EMBL" id="QIX00951.1"/>
    </source>
</evidence>
<dbReference type="Proteomes" id="UP000503462">
    <property type="component" value="Chromosome 4"/>
</dbReference>
<reference evidence="2 3" key="1">
    <citation type="journal article" date="2016" name="Sci. Rep.">
        <title>Peltaster fructicola genome reveals evolution from an invasive phytopathogen to an ectophytic parasite.</title>
        <authorList>
            <person name="Xu C."/>
            <person name="Chen H."/>
            <person name="Gleason M.L."/>
            <person name="Xu J.R."/>
            <person name="Liu H."/>
            <person name="Zhang R."/>
            <person name="Sun G."/>
        </authorList>
    </citation>
    <scope>NUCLEOTIDE SEQUENCE [LARGE SCALE GENOMIC DNA]</scope>
    <source>
        <strain evidence="2 3">LNHT1506</strain>
    </source>
</reference>
<proteinExistence type="predicted"/>
<dbReference type="PANTHER" id="PTHR33303:SF2">
    <property type="entry name" value="COA-BINDING DOMAIN-CONTAINING PROTEIN"/>
    <property type="match status" value="1"/>
</dbReference>
<gene>
    <name evidence="2" type="ORF">AMS68_006468</name>
</gene>